<dbReference type="PROSITE" id="PS50005">
    <property type="entry name" value="TPR"/>
    <property type="match status" value="1"/>
</dbReference>
<evidence type="ECO:0000313" key="5">
    <source>
        <dbReference type="Proteomes" id="UP000316238"/>
    </source>
</evidence>
<dbReference type="Gene3D" id="1.25.40.10">
    <property type="entry name" value="Tetratricopeptide repeat domain"/>
    <property type="match status" value="2"/>
</dbReference>
<keyword evidence="2 3" id="KW-0802">TPR repeat</keyword>
<dbReference type="PANTHER" id="PTHR45641:SF19">
    <property type="entry name" value="NEPHROCYSTIN-3"/>
    <property type="match status" value="1"/>
</dbReference>
<comment type="caution">
    <text evidence="4">The sequence shown here is derived from an EMBL/GenBank/DDBJ whole genome shotgun (WGS) entry which is preliminary data.</text>
</comment>
<reference evidence="4" key="1">
    <citation type="submission" date="2017-07" db="EMBL/GenBank/DDBJ databases">
        <title>The cable genome - Insights into the physiology and evolution of filamentous bacteria capable of sulfide oxidation via long distance electron transfer.</title>
        <authorList>
            <person name="Thorup C."/>
            <person name="Bjerg J.T."/>
            <person name="Schreiber L."/>
            <person name="Nielsen L.P."/>
            <person name="Kjeldsen K.U."/>
            <person name="Boesen T."/>
            <person name="Boggild A."/>
            <person name="Meysman F."/>
            <person name="Geelhoed J."/>
            <person name="Schramm A."/>
        </authorList>
    </citation>
    <scope>NUCLEOTIDE SEQUENCE [LARGE SCALE GENOMIC DNA]</scope>
    <source>
        <strain evidence="4">GS</strain>
    </source>
</reference>
<dbReference type="SUPFAM" id="SSF48452">
    <property type="entry name" value="TPR-like"/>
    <property type="match status" value="3"/>
</dbReference>
<keyword evidence="1" id="KW-0677">Repeat</keyword>
<dbReference type="InterPro" id="IPR019734">
    <property type="entry name" value="TPR_rpt"/>
</dbReference>
<sequence length="412" mass="45711">MSNIALSPESYGQRLIAQKKKLLPALTAAIETRDDSRREKLQMAVTAITEALTFFKQSYRNEIACRKSALTALTKMQNMLDKADYDLASVGLQANASTAEAEQVFDKLVGKGGKIGAFAAFHSGRLSECRMDFSRAAVRFDKAIELDKSNIHYLKAAGLLARKMYQHKKALACFSAIEKLLVQKGEESAELALAWREIAWTALLSGQPGPAGEYCKKAMNGIAKQLGKEHAEMGTCWFLLGQLQESQGQYEKAEGPYKQALAIMEKSDNDLVLAGILDKLARLHMELEAEFEAIPLLERLLKIKTKSPQPDLASLIIIYNHLAEASRICGNYDRSEEFYKQALIVTQKLRGKDHPAVGSIYQELAKLCDRQRKKDEAKQYAEMASALFKRVLEAQEAQEAAAGGQTEARLTL</sequence>
<proteinExistence type="predicted"/>
<evidence type="ECO:0000256" key="2">
    <source>
        <dbReference type="ARBA" id="ARBA00022803"/>
    </source>
</evidence>
<gene>
    <name evidence="4" type="ORF">CDV28_11536</name>
</gene>
<dbReference type="InterPro" id="IPR011990">
    <property type="entry name" value="TPR-like_helical_dom_sf"/>
</dbReference>
<feature type="repeat" description="TPR" evidence="3">
    <location>
        <begin position="234"/>
        <end position="267"/>
    </location>
</feature>
<evidence type="ECO:0000313" key="4">
    <source>
        <dbReference type="EMBL" id="TAA74901.1"/>
    </source>
</evidence>
<evidence type="ECO:0000256" key="1">
    <source>
        <dbReference type="ARBA" id="ARBA00022737"/>
    </source>
</evidence>
<accession>A0A521G207</accession>
<protein>
    <submittedName>
        <fullName evidence="4">Tetratricopeptide repeat-containing protein</fullName>
    </submittedName>
</protein>
<dbReference type="Pfam" id="PF13424">
    <property type="entry name" value="TPR_12"/>
    <property type="match status" value="2"/>
</dbReference>
<dbReference type="EMBL" id="NQJD01000015">
    <property type="protein sequence ID" value="TAA74901.1"/>
    <property type="molecule type" value="Genomic_DNA"/>
</dbReference>
<evidence type="ECO:0000256" key="3">
    <source>
        <dbReference type="PROSITE-ProRule" id="PRU00339"/>
    </source>
</evidence>
<keyword evidence="5" id="KW-1185">Reference proteome</keyword>
<organism evidence="4 5">
    <name type="scientific">Candidatus Electronema aureum</name>
    <dbReference type="NCBI Taxonomy" id="2005002"/>
    <lineage>
        <taxon>Bacteria</taxon>
        <taxon>Pseudomonadati</taxon>
        <taxon>Thermodesulfobacteriota</taxon>
        <taxon>Desulfobulbia</taxon>
        <taxon>Desulfobulbales</taxon>
        <taxon>Desulfobulbaceae</taxon>
        <taxon>Candidatus Electronema</taxon>
    </lineage>
</organism>
<dbReference type="PANTHER" id="PTHR45641">
    <property type="entry name" value="TETRATRICOPEPTIDE REPEAT PROTEIN (AFU_ORTHOLOGUE AFUA_6G03870)"/>
    <property type="match status" value="1"/>
</dbReference>
<name>A0A521G207_9BACT</name>
<dbReference type="Proteomes" id="UP000316238">
    <property type="component" value="Unassembled WGS sequence"/>
</dbReference>
<dbReference type="SMART" id="SM00028">
    <property type="entry name" value="TPR"/>
    <property type="match status" value="5"/>
</dbReference>
<dbReference type="AlphaFoldDB" id="A0A521G207"/>